<dbReference type="Gene3D" id="3.30.70.1400">
    <property type="entry name" value="Aminomethyltransferase beta-barrel domains"/>
    <property type="match status" value="1"/>
</dbReference>
<reference evidence="2 3" key="1">
    <citation type="journal article" date="2017" name="Antonie Van Leeuwenhoek">
        <title>Rhizobium rhizosphaerae sp. nov., a novel species isolated from rice rhizosphere.</title>
        <authorList>
            <person name="Zhao J.J."/>
            <person name="Zhang J."/>
            <person name="Zhang R.J."/>
            <person name="Zhang C.W."/>
            <person name="Yin H.Q."/>
            <person name="Zhang X.X."/>
        </authorList>
    </citation>
    <scope>NUCLEOTIDE SEQUENCE [LARGE SCALE GENOMIC DNA]</scope>
    <source>
        <strain evidence="2 3">S18K6</strain>
    </source>
</reference>
<evidence type="ECO:0000259" key="1">
    <source>
        <dbReference type="Pfam" id="PF21130"/>
    </source>
</evidence>
<dbReference type="EMBL" id="BAEM01000033">
    <property type="protein sequence ID" value="GAC10599.1"/>
    <property type="molecule type" value="Genomic_DNA"/>
</dbReference>
<dbReference type="Pfam" id="PF21130">
    <property type="entry name" value="YgfZ_barrel"/>
    <property type="match status" value="1"/>
</dbReference>
<comment type="caution">
    <text evidence="2">The sequence shown here is derived from an EMBL/GenBank/DDBJ whole genome shotgun (WGS) entry which is preliminary data.</text>
</comment>
<dbReference type="InterPro" id="IPR029043">
    <property type="entry name" value="GcvT/YgfZ_C"/>
</dbReference>
<dbReference type="InterPro" id="IPR017703">
    <property type="entry name" value="YgfZ/GCV_T_CS"/>
</dbReference>
<organism evidence="2 3">
    <name type="scientific">Paraglaciecola chathamensis S18K6</name>
    <dbReference type="NCBI Taxonomy" id="1127672"/>
    <lineage>
        <taxon>Bacteria</taxon>
        <taxon>Pseudomonadati</taxon>
        <taxon>Pseudomonadota</taxon>
        <taxon>Gammaproteobacteria</taxon>
        <taxon>Alteromonadales</taxon>
        <taxon>Alteromonadaceae</taxon>
        <taxon>Paraglaciecola</taxon>
    </lineage>
</organism>
<dbReference type="Proteomes" id="UP000006320">
    <property type="component" value="Unassembled WGS sequence"/>
</dbReference>
<protein>
    <submittedName>
        <fullName evidence="2">tRNA-modifying protein ygfZ</fullName>
    </submittedName>
</protein>
<dbReference type="SUPFAM" id="SSF101790">
    <property type="entry name" value="Aminomethyltransferase beta-barrel domain"/>
    <property type="match status" value="1"/>
</dbReference>
<gene>
    <name evidence="2" type="ORF">GCHA_2652</name>
</gene>
<dbReference type="InterPro" id="IPR045179">
    <property type="entry name" value="YgfZ/GcvT"/>
</dbReference>
<name>A0AAV3UXM0_9ALTE</name>
<dbReference type="PANTHER" id="PTHR22602">
    <property type="entry name" value="TRANSFERASE CAF17, MITOCHONDRIAL-RELATED"/>
    <property type="match status" value="1"/>
</dbReference>
<evidence type="ECO:0000313" key="2">
    <source>
        <dbReference type="EMBL" id="GAC10599.1"/>
    </source>
</evidence>
<dbReference type="GO" id="GO:0016226">
    <property type="term" value="P:iron-sulfur cluster assembly"/>
    <property type="evidence" value="ECO:0007669"/>
    <property type="project" value="TreeGrafter"/>
</dbReference>
<feature type="domain" description="tRNA-modifying protein YgfZ-like beta-barrel" evidence="1">
    <location>
        <begin position="266"/>
        <end position="332"/>
    </location>
</feature>
<dbReference type="AlphaFoldDB" id="A0AAV3UXM0"/>
<dbReference type="NCBIfam" id="TIGR03317">
    <property type="entry name" value="ygfZ_signature"/>
    <property type="match status" value="1"/>
</dbReference>
<proteinExistence type="predicted"/>
<sequence length="347" mass="38115">MLSQYLPLVINILTSYQLAISQTNREKLVINTIDTADTLPADFICRLDDLQILKVSGEERIKYLQGQVTADMTSLSSNEGLLGCHCDFKGKAWNIFYALEHDESVLFVSHKEGAAKSTPELKKYGVFAKVEFSDDTTSWACFGGQGAQLEAVITQLFADVPAKDRQTLSNENGVVMALGSPQMRFMLVLTEQGQAALAAHDELQYAPGTLWEVQDIKAGIAQLRTATSNEFVPQMMNLQAVNAISFSKGCYMGQEVVARTKFLGKNKRAAFVLKAEEAVDLEAGATLEIPVGDNWRRGGTILRCATLGTETWLLAVVANDTEVGTNMRLKDQPNKVFTVQSLPYSLE</sequence>
<dbReference type="Gene3D" id="3.30.70.1630">
    <property type="match status" value="1"/>
</dbReference>
<dbReference type="PANTHER" id="PTHR22602:SF0">
    <property type="entry name" value="TRANSFERASE CAF17, MITOCHONDRIAL-RELATED"/>
    <property type="match status" value="1"/>
</dbReference>
<dbReference type="SUPFAM" id="SSF103025">
    <property type="entry name" value="Folate-binding domain"/>
    <property type="match status" value="1"/>
</dbReference>
<accession>A0AAV3UXM0</accession>
<dbReference type="NCBIfam" id="NF007110">
    <property type="entry name" value="PRK09559.1"/>
    <property type="match status" value="1"/>
</dbReference>
<evidence type="ECO:0000313" key="3">
    <source>
        <dbReference type="Proteomes" id="UP000006320"/>
    </source>
</evidence>
<dbReference type="InterPro" id="IPR048451">
    <property type="entry name" value="YgfZ_barrel"/>
</dbReference>
<dbReference type="Gene3D" id="2.40.30.160">
    <property type="match status" value="1"/>
</dbReference>